<dbReference type="SUPFAM" id="SSF46785">
    <property type="entry name" value="Winged helix' DNA-binding domain"/>
    <property type="match status" value="1"/>
</dbReference>
<accession>A0ABV0IK61</accession>
<dbReference type="Proteomes" id="UP001484097">
    <property type="component" value="Unassembled WGS sequence"/>
</dbReference>
<dbReference type="InterPro" id="IPR036388">
    <property type="entry name" value="WH-like_DNA-bd_sf"/>
</dbReference>
<organism evidence="6 7">
    <name type="scientific">Citricoccus nitrophenolicus</name>
    <dbReference type="NCBI Taxonomy" id="863575"/>
    <lineage>
        <taxon>Bacteria</taxon>
        <taxon>Bacillati</taxon>
        <taxon>Actinomycetota</taxon>
        <taxon>Actinomycetes</taxon>
        <taxon>Micrococcales</taxon>
        <taxon>Micrococcaceae</taxon>
        <taxon>Citricoccus</taxon>
    </lineage>
</organism>
<dbReference type="SUPFAM" id="SSF53850">
    <property type="entry name" value="Periplasmic binding protein-like II"/>
    <property type="match status" value="1"/>
</dbReference>
<evidence type="ECO:0000313" key="7">
    <source>
        <dbReference type="Proteomes" id="UP001484097"/>
    </source>
</evidence>
<dbReference type="PRINTS" id="PR00039">
    <property type="entry name" value="HTHLYSR"/>
</dbReference>
<dbReference type="PANTHER" id="PTHR30346:SF0">
    <property type="entry name" value="HCA OPERON TRANSCRIPTIONAL ACTIVATOR HCAR"/>
    <property type="match status" value="1"/>
</dbReference>
<evidence type="ECO:0000256" key="1">
    <source>
        <dbReference type="ARBA" id="ARBA00009437"/>
    </source>
</evidence>
<dbReference type="Gene3D" id="3.40.190.10">
    <property type="entry name" value="Periplasmic binding protein-like II"/>
    <property type="match status" value="2"/>
</dbReference>
<dbReference type="InterPro" id="IPR000847">
    <property type="entry name" value="LysR_HTH_N"/>
</dbReference>
<evidence type="ECO:0000313" key="6">
    <source>
        <dbReference type="EMBL" id="MEO9247870.1"/>
    </source>
</evidence>
<feature type="domain" description="HTH lysR-type" evidence="5">
    <location>
        <begin position="2"/>
        <end position="59"/>
    </location>
</feature>
<name>A0ABV0IK61_9MICC</name>
<dbReference type="InterPro" id="IPR005119">
    <property type="entry name" value="LysR_subst-bd"/>
</dbReference>
<dbReference type="EMBL" id="JBDXMX010000003">
    <property type="protein sequence ID" value="MEO9247870.1"/>
    <property type="molecule type" value="Genomic_DNA"/>
</dbReference>
<dbReference type="Pfam" id="PF00126">
    <property type="entry name" value="HTH_1"/>
    <property type="match status" value="1"/>
</dbReference>
<reference evidence="6 7" key="1">
    <citation type="submission" date="2024-05" db="EMBL/GenBank/DDBJ databases">
        <authorList>
            <person name="Yi C."/>
        </authorList>
    </citation>
    <scope>NUCLEOTIDE SEQUENCE [LARGE SCALE GENOMIC DNA]</scope>
    <source>
        <strain evidence="6 7">XS13</strain>
    </source>
</reference>
<keyword evidence="4" id="KW-0804">Transcription</keyword>
<dbReference type="Gene3D" id="1.10.10.10">
    <property type="entry name" value="Winged helix-like DNA-binding domain superfamily/Winged helix DNA-binding domain"/>
    <property type="match status" value="1"/>
</dbReference>
<comment type="caution">
    <text evidence="6">The sequence shown here is derived from an EMBL/GenBank/DDBJ whole genome shotgun (WGS) entry which is preliminary data.</text>
</comment>
<comment type="similarity">
    <text evidence="1">Belongs to the LysR transcriptional regulatory family.</text>
</comment>
<keyword evidence="2" id="KW-0805">Transcription regulation</keyword>
<dbReference type="RefSeq" id="WP_347920504.1">
    <property type="nucleotide sequence ID" value="NZ_JBDXMX010000003.1"/>
</dbReference>
<dbReference type="InterPro" id="IPR036390">
    <property type="entry name" value="WH_DNA-bd_sf"/>
</dbReference>
<gene>
    <name evidence="6" type="ORF">ABDK96_09270</name>
</gene>
<dbReference type="PANTHER" id="PTHR30346">
    <property type="entry name" value="TRANSCRIPTIONAL DUAL REGULATOR HCAR-RELATED"/>
    <property type="match status" value="1"/>
</dbReference>
<dbReference type="Pfam" id="PF03466">
    <property type="entry name" value="LysR_substrate"/>
    <property type="match status" value="1"/>
</dbReference>
<evidence type="ECO:0000256" key="3">
    <source>
        <dbReference type="ARBA" id="ARBA00023125"/>
    </source>
</evidence>
<proteinExistence type="inferred from homology"/>
<evidence type="ECO:0000256" key="2">
    <source>
        <dbReference type="ARBA" id="ARBA00023015"/>
    </source>
</evidence>
<keyword evidence="3" id="KW-0238">DNA-binding</keyword>
<dbReference type="PROSITE" id="PS50931">
    <property type="entry name" value="HTH_LYSR"/>
    <property type="match status" value="1"/>
</dbReference>
<evidence type="ECO:0000259" key="5">
    <source>
        <dbReference type="PROSITE" id="PS50931"/>
    </source>
</evidence>
<protein>
    <submittedName>
        <fullName evidence="6">LysR family transcriptional regulator</fullName>
    </submittedName>
</protein>
<sequence length="294" mass="32105">MFTLDQIRCFVAVAEELHFGRAAERLQMTQPPLSRQIQKLERNLRVVLLDRDHRTVELTTAGRAFLAESRELLAAAERAPAAARSIASGQEGIVRIGFTAAAGFGILGELLTSISEALPKVSLELSELVTRQQAAALLEGSLDLGLARPPFDAETFESHLLLAEDLMLAVPADHPLTSHRGRIRHEDLRGVPLIMHSPLTARYFYDLIVRMLPIDHGQVAHTVGQITTMVALVRARRGVAFVPASARMLGVDGVRFLPLAAEAEGAVHLHAIWHHHNANPALRRVLDALESGAD</sequence>
<keyword evidence="7" id="KW-1185">Reference proteome</keyword>
<evidence type="ECO:0000256" key="4">
    <source>
        <dbReference type="ARBA" id="ARBA00023163"/>
    </source>
</evidence>